<comment type="caution">
    <text evidence="6">The sequence shown here is derived from an EMBL/GenBank/DDBJ whole genome shotgun (WGS) entry which is preliminary data.</text>
</comment>
<dbReference type="PROSITE" id="PS00211">
    <property type="entry name" value="ABC_TRANSPORTER_1"/>
    <property type="match status" value="1"/>
</dbReference>
<proteinExistence type="predicted"/>
<dbReference type="OrthoDB" id="9806149at2"/>
<evidence type="ECO:0000256" key="3">
    <source>
        <dbReference type="ARBA" id="ARBA00022741"/>
    </source>
</evidence>
<feature type="domain" description="ABC transporter" evidence="5">
    <location>
        <begin position="25"/>
        <end position="266"/>
    </location>
</feature>
<dbReference type="AlphaFoldDB" id="A0A2U1CNX0"/>
<accession>A0A2U1CNX0</accession>
<dbReference type="PANTHER" id="PTHR45772">
    <property type="entry name" value="CONSERVED COMPONENT OF ABC TRANSPORTER FOR NATURAL AMINO ACIDS-RELATED"/>
    <property type="match status" value="1"/>
</dbReference>
<dbReference type="GO" id="GO:0016887">
    <property type="term" value="F:ATP hydrolysis activity"/>
    <property type="evidence" value="ECO:0007669"/>
    <property type="project" value="InterPro"/>
</dbReference>
<dbReference type="Pfam" id="PF00005">
    <property type="entry name" value="ABC_tran"/>
    <property type="match status" value="1"/>
</dbReference>
<evidence type="ECO:0000313" key="7">
    <source>
        <dbReference type="Proteomes" id="UP000246145"/>
    </source>
</evidence>
<gene>
    <name evidence="6" type="ORF">C7440_2203</name>
</gene>
<dbReference type="PANTHER" id="PTHR45772:SF2">
    <property type="entry name" value="ABC TRANSPORTER ATP-BINDING PROTEIN"/>
    <property type="match status" value="1"/>
</dbReference>
<protein>
    <submittedName>
        <fullName evidence="6">Branched-chain amino acid transport system ATP-binding protein</fullName>
    </submittedName>
</protein>
<dbReference type="GO" id="GO:0005886">
    <property type="term" value="C:plasma membrane"/>
    <property type="evidence" value="ECO:0007669"/>
    <property type="project" value="TreeGrafter"/>
</dbReference>
<evidence type="ECO:0000256" key="1">
    <source>
        <dbReference type="ARBA" id="ARBA00022448"/>
    </source>
</evidence>
<dbReference type="PROSITE" id="PS50893">
    <property type="entry name" value="ABC_TRANSPORTER_2"/>
    <property type="match status" value="1"/>
</dbReference>
<evidence type="ECO:0000256" key="4">
    <source>
        <dbReference type="ARBA" id="ARBA00022840"/>
    </source>
</evidence>
<dbReference type="EMBL" id="QEKO01000002">
    <property type="protein sequence ID" value="PVY62708.1"/>
    <property type="molecule type" value="Genomic_DNA"/>
</dbReference>
<evidence type="ECO:0000259" key="5">
    <source>
        <dbReference type="PROSITE" id="PS50893"/>
    </source>
</evidence>
<dbReference type="GO" id="GO:0005524">
    <property type="term" value="F:ATP binding"/>
    <property type="evidence" value="ECO:0007669"/>
    <property type="project" value="UniProtKB-KW"/>
</dbReference>
<dbReference type="InterPro" id="IPR017871">
    <property type="entry name" value="ABC_transporter-like_CS"/>
</dbReference>
<dbReference type="InterPro" id="IPR027417">
    <property type="entry name" value="P-loop_NTPase"/>
</dbReference>
<dbReference type="InterPro" id="IPR003439">
    <property type="entry name" value="ABC_transporter-like_ATP-bd"/>
</dbReference>
<keyword evidence="7" id="KW-1185">Reference proteome</keyword>
<reference evidence="6 7" key="1">
    <citation type="submission" date="2018-04" db="EMBL/GenBank/DDBJ databases">
        <title>Genomic Encyclopedia of Type Strains, Phase IV (KMG-IV): sequencing the most valuable type-strain genomes for metagenomic binning, comparative biology and taxonomic classification.</title>
        <authorList>
            <person name="Goeker M."/>
        </authorList>
    </citation>
    <scope>NUCLEOTIDE SEQUENCE [LARGE SCALE GENOMIC DNA]</scope>
    <source>
        <strain evidence="6 7">DSM 10065</strain>
    </source>
</reference>
<dbReference type="RefSeq" id="WP_116518542.1">
    <property type="nucleotide sequence ID" value="NZ_JACCEX010000002.1"/>
</dbReference>
<keyword evidence="4 6" id="KW-0067">ATP-binding</keyword>
<evidence type="ECO:0000256" key="2">
    <source>
        <dbReference type="ARBA" id="ARBA00022475"/>
    </source>
</evidence>
<keyword evidence="2" id="KW-1003">Cell membrane</keyword>
<keyword evidence="3" id="KW-0547">Nucleotide-binding</keyword>
<dbReference type="InterPro" id="IPR051120">
    <property type="entry name" value="ABC_AA/LPS_Transport"/>
</dbReference>
<organism evidence="6 7">
    <name type="scientific">Pusillimonas noertemannii</name>
    <dbReference type="NCBI Taxonomy" id="305977"/>
    <lineage>
        <taxon>Bacteria</taxon>
        <taxon>Pseudomonadati</taxon>
        <taxon>Pseudomonadota</taxon>
        <taxon>Betaproteobacteria</taxon>
        <taxon>Burkholderiales</taxon>
        <taxon>Alcaligenaceae</taxon>
        <taxon>Pusillimonas</taxon>
    </lineage>
</organism>
<keyword evidence="1" id="KW-0813">Transport</keyword>
<dbReference type="CDD" id="cd03219">
    <property type="entry name" value="ABC_Mj1267_LivG_branched"/>
    <property type="match status" value="1"/>
</dbReference>
<dbReference type="SUPFAM" id="SSF52540">
    <property type="entry name" value="P-loop containing nucleoside triphosphate hydrolases"/>
    <property type="match status" value="1"/>
</dbReference>
<dbReference type="Gene3D" id="3.40.50.300">
    <property type="entry name" value="P-loop containing nucleotide triphosphate hydrolases"/>
    <property type="match status" value="1"/>
</dbReference>
<dbReference type="SMART" id="SM00382">
    <property type="entry name" value="AAA"/>
    <property type="match status" value="1"/>
</dbReference>
<sequence>MTHVPRRPASQDQEGGAIQPATYALEAVGLRKAFGGLNVTQDVSLNLAPGARHALIGPNGAGKSTLIALLSGVLRPDAGTVRMYGQDVTHKNLAQRVKCGLVRTFQVSSLFSGLTALENVYLAVSECAMRSWRPWSPAKADKAVLERSEAILCTVGLQDVQRRTIGELAYGQQRLVEIAIALALKPKVLLLDEPGAGIPSAQSNLLLRALDRLPPEIAILLIEHDMQLVRRFASEVTVLVEGSILLSGSPDEVMKSSEVRTVYLGSKRTERFEEERAHA</sequence>
<dbReference type="Proteomes" id="UP000246145">
    <property type="component" value="Unassembled WGS sequence"/>
</dbReference>
<keyword evidence="2" id="KW-0472">Membrane</keyword>
<name>A0A2U1CNX0_9BURK</name>
<dbReference type="InterPro" id="IPR003593">
    <property type="entry name" value="AAA+_ATPase"/>
</dbReference>
<evidence type="ECO:0000313" key="6">
    <source>
        <dbReference type="EMBL" id="PVY62708.1"/>
    </source>
</evidence>